<dbReference type="AlphaFoldDB" id="H6RNR6"/>
<dbReference type="OrthoDB" id="9789440at2"/>
<reference evidence="2" key="2">
    <citation type="submission" date="2012-02" db="EMBL/GenBank/DDBJ databases">
        <title>Complete genome sequence of Blastococcus saxobsidens strain DD2.</title>
        <authorList>
            <person name="Genoscope."/>
        </authorList>
    </citation>
    <scope>NUCLEOTIDE SEQUENCE [LARGE SCALE GENOMIC DNA]</scope>
    <source>
        <strain evidence="2">DD2</strain>
    </source>
</reference>
<evidence type="ECO:0008006" key="3">
    <source>
        <dbReference type="Google" id="ProtNLM"/>
    </source>
</evidence>
<dbReference type="STRING" id="1146883.BLASA_4405"/>
<dbReference type="InterPro" id="IPR032466">
    <property type="entry name" value="Metal_Hydrolase"/>
</dbReference>
<gene>
    <name evidence="1" type="ordered locus">BLASA_4405</name>
</gene>
<organism evidence="1 2">
    <name type="scientific">Blastococcus saxobsidens (strain DD2)</name>
    <dbReference type="NCBI Taxonomy" id="1146883"/>
    <lineage>
        <taxon>Bacteria</taxon>
        <taxon>Bacillati</taxon>
        <taxon>Actinomycetota</taxon>
        <taxon>Actinomycetes</taxon>
        <taxon>Geodermatophilales</taxon>
        <taxon>Geodermatophilaceae</taxon>
        <taxon>Blastococcus</taxon>
    </lineage>
</organism>
<dbReference type="SUPFAM" id="SSF51556">
    <property type="entry name" value="Metallo-dependent hydrolases"/>
    <property type="match status" value="1"/>
</dbReference>
<evidence type="ECO:0000313" key="2">
    <source>
        <dbReference type="Proteomes" id="UP000007517"/>
    </source>
</evidence>
<evidence type="ECO:0000313" key="1">
    <source>
        <dbReference type="EMBL" id="CCG05214.1"/>
    </source>
</evidence>
<dbReference type="Proteomes" id="UP000007517">
    <property type="component" value="Chromosome"/>
</dbReference>
<protein>
    <recommendedName>
        <fullName evidence="3">Cytosolic protein</fullName>
    </recommendedName>
</protein>
<name>H6RNR6_BLASD</name>
<proteinExistence type="predicted"/>
<dbReference type="InterPro" id="IPR046249">
    <property type="entry name" value="DUF6282"/>
</dbReference>
<sequence length="294" mass="31854">MRLPIGALDLHVHSYPDLMPRSVDDLQLARLARDSGMAGFVLKSHYAPTAERAWLVRQVVPEIRAVGSIVLNHFVGGLNPLAVEALARAGGRVIYMPTSDAANEADVLNIWDPGRELPPYLQIKQELIGKGRLGPPISLLDDAGELSRETLAVLEVIRDYDLVLATGHISRDETLKLAQNAHAAGIGRIVVTHPESPHIDIGVEEQLSLLQYGVVFERCFAYLQEPDVLRKAFAAVHATGVSNNVLSSDLGAVTREDPVAGLRAFAELARNSGFSDVDVQAMFAVNPSRLLGHC</sequence>
<accession>H6RNR6</accession>
<keyword evidence="2" id="KW-1185">Reference proteome</keyword>
<dbReference type="HOGENOM" id="CLU_060721_1_0_11"/>
<dbReference type="eggNOG" id="COG1099">
    <property type="taxonomic scope" value="Bacteria"/>
</dbReference>
<dbReference type="EMBL" id="FO117623">
    <property type="protein sequence ID" value="CCG05214.1"/>
    <property type="molecule type" value="Genomic_DNA"/>
</dbReference>
<reference evidence="1 2" key="1">
    <citation type="journal article" date="2012" name="J. Bacteriol.">
        <title>Genome Sequence of Blastococcus saxobsidens DD2, a Stone-Inhabiting Bacterium.</title>
        <authorList>
            <person name="Chouaia B."/>
            <person name="Crotti E."/>
            <person name="Brusetti L."/>
            <person name="Daffonchio D."/>
            <person name="Essoussi I."/>
            <person name="Nouioui I."/>
            <person name="Sbissi I."/>
            <person name="Ghodhbane-Gtari F."/>
            <person name="Gtari M."/>
            <person name="Vacherie B."/>
            <person name="Barbe V."/>
            <person name="Medigue C."/>
            <person name="Gury J."/>
            <person name="Pujic P."/>
            <person name="Normand P."/>
        </authorList>
    </citation>
    <scope>NUCLEOTIDE SEQUENCE [LARGE SCALE GENOMIC DNA]</scope>
    <source>
        <strain evidence="1 2">DD2</strain>
    </source>
</reference>
<dbReference type="RefSeq" id="WP_014378085.1">
    <property type="nucleotide sequence ID" value="NC_016943.1"/>
</dbReference>
<dbReference type="Pfam" id="PF19799">
    <property type="entry name" value="DUF6282"/>
    <property type="match status" value="1"/>
</dbReference>
<dbReference type="KEGG" id="bsd:BLASA_4405"/>